<reference evidence="12 13" key="1">
    <citation type="submission" date="2019-08" db="EMBL/GenBank/DDBJ databases">
        <title>Selenomonas sp. mPRGC5 and Selenomonas sp. mPRGC8 isolated from ruminal fluid of dairy goat (Capra hircus).</title>
        <authorList>
            <person name="Poothong S."/>
            <person name="Nuengjamnong C."/>
            <person name="Tanasupawat S."/>
        </authorList>
    </citation>
    <scope>NUCLEOTIDE SEQUENCE [LARGE SCALE GENOMIC DNA]</scope>
    <source>
        <strain evidence="13">mPRGC8</strain>
    </source>
</reference>
<evidence type="ECO:0000256" key="9">
    <source>
        <dbReference type="RuleBase" id="RU004456"/>
    </source>
</evidence>
<evidence type="ECO:0000256" key="4">
    <source>
        <dbReference type="ARBA" id="ARBA00049366"/>
    </source>
</evidence>
<dbReference type="EC" id="3.5.1.1" evidence="2"/>
<dbReference type="Pfam" id="PF00710">
    <property type="entry name" value="Asparaginase"/>
    <property type="match status" value="1"/>
</dbReference>
<dbReference type="Proteomes" id="UP000322783">
    <property type="component" value="Unassembled WGS sequence"/>
</dbReference>
<feature type="domain" description="L-asparaginase N-terminal" evidence="10">
    <location>
        <begin position="5"/>
        <end position="197"/>
    </location>
</feature>
<dbReference type="PANTHER" id="PTHR11707">
    <property type="entry name" value="L-ASPARAGINASE"/>
    <property type="match status" value="1"/>
</dbReference>
<dbReference type="CDD" id="cd08964">
    <property type="entry name" value="L-asparaginase_II"/>
    <property type="match status" value="1"/>
</dbReference>
<dbReference type="Gene3D" id="3.40.50.40">
    <property type="match status" value="1"/>
</dbReference>
<feature type="active site" evidence="8">
    <location>
        <position position="94"/>
    </location>
</feature>
<gene>
    <name evidence="12" type="ORF">FZ041_00675</name>
</gene>
<organism evidence="12 13">
    <name type="scientific">Selenomonas caprae</name>
    <dbReference type="NCBI Taxonomy" id="2606905"/>
    <lineage>
        <taxon>Bacteria</taxon>
        <taxon>Bacillati</taxon>
        <taxon>Bacillota</taxon>
        <taxon>Negativicutes</taxon>
        <taxon>Selenomonadales</taxon>
        <taxon>Selenomonadaceae</taxon>
        <taxon>Selenomonas</taxon>
    </lineage>
</organism>
<sequence>MNVKKIYVLATGGTIAGSAESDTATTGYQAGAIGIETLLAAVPEIRKIAEVSGEQIAAIDSKDMTQAVQLKLARRCNELLAFEGVDGIVITHGTDTMEETAYLLSLLACTDKPIVLTGAMRPATAISADGPLNLLDAVRVAVSDEARDQGVLVVTNNQIDGAHDVTKSHTTSVQTFQSPNGGSLGSVDDGVVRFTRRSSYTHLAASLQLSENVQVLPDVRILYGYAGDDGLLVEAAVAAGAEGLIYAGMGNGSLPEKVEAKLAAAAAKGIVVVRSTRGYAGNVTTAEASYDAAHILYSQGLNPQKARILLQLALLQTKEPAAIQAWFDKY</sequence>
<dbReference type="EMBL" id="VTOZ01000001">
    <property type="protein sequence ID" value="TYZ31064.1"/>
    <property type="molecule type" value="Genomic_DNA"/>
</dbReference>
<dbReference type="InterPro" id="IPR006034">
    <property type="entry name" value="Asparaginase/glutaminase-like"/>
</dbReference>
<dbReference type="InterPro" id="IPR027474">
    <property type="entry name" value="L-asparaginase_N"/>
</dbReference>
<evidence type="ECO:0000256" key="6">
    <source>
        <dbReference type="PIRSR" id="PIRSR001220-2"/>
    </source>
</evidence>
<dbReference type="InterPro" id="IPR004550">
    <property type="entry name" value="AsnASE_II"/>
</dbReference>
<comment type="similarity">
    <text evidence="1 9">Belongs to the asparaginase 1 family.</text>
</comment>
<dbReference type="GO" id="GO:0004067">
    <property type="term" value="F:asparaginase activity"/>
    <property type="evidence" value="ECO:0007669"/>
    <property type="project" value="UniProtKB-UniRule"/>
</dbReference>
<evidence type="ECO:0000256" key="1">
    <source>
        <dbReference type="ARBA" id="ARBA00010518"/>
    </source>
</evidence>
<evidence type="ECO:0000256" key="2">
    <source>
        <dbReference type="ARBA" id="ARBA00012920"/>
    </source>
</evidence>
<evidence type="ECO:0000313" key="13">
    <source>
        <dbReference type="Proteomes" id="UP000322783"/>
    </source>
</evidence>
<evidence type="ECO:0000256" key="3">
    <source>
        <dbReference type="ARBA" id="ARBA00022801"/>
    </source>
</evidence>
<dbReference type="InterPro" id="IPR027473">
    <property type="entry name" value="L-asparaginase_C"/>
</dbReference>
<feature type="binding site" evidence="6">
    <location>
        <position position="61"/>
    </location>
    <ligand>
        <name>substrate</name>
    </ligand>
</feature>
<dbReference type="AlphaFoldDB" id="A0A5D6WXR6"/>
<comment type="catalytic activity">
    <reaction evidence="4">
        <text>L-asparagine + H2O = L-aspartate + NH4(+)</text>
        <dbReference type="Rhea" id="RHEA:21016"/>
        <dbReference type="ChEBI" id="CHEBI:15377"/>
        <dbReference type="ChEBI" id="CHEBI:28938"/>
        <dbReference type="ChEBI" id="CHEBI:29991"/>
        <dbReference type="ChEBI" id="CHEBI:58048"/>
        <dbReference type="EC" id="3.5.1.1"/>
    </reaction>
</comment>
<dbReference type="PIRSF" id="PIRSF001220">
    <property type="entry name" value="L-ASNase_gatD"/>
    <property type="match status" value="1"/>
</dbReference>
<evidence type="ECO:0000256" key="5">
    <source>
        <dbReference type="PIRSR" id="PIRSR001220-1"/>
    </source>
</evidence>
<dbReference type="SFLD" id="SFLDS00057">
    <property type="entry name" value="Glutaminase/Asparaginase"/>
    <property type="match status" value="1"/>
</dbReference>
<dbReference type="PROSITE" id="PS00917">
    <property type="entry name" value="ASN_GLN_ASE_2"/>
    <property type="match status" value="1"/>
</dbReference>
<dbReference type="PIRSF" id="PIRSF500176">
    <property type="entry name" value="L_ASNase"/>
    <property type="match status" value="1"/>
</dbReference>
<feature type="active site" evidence="7">
    <location>
        <position position="14"/>
    </location>
</feature>
<dbReference type="PRINTS" id="PR00139">
    <property type="entry name" value="ASNGLNASE"/>
</dbReference>
<dbReference type="PROSITE" id="PS51732">
    <property type="entry name" value="ASN_GLN_ASE_3"/>
    <property type="match status" value="1"/>
</dbReference>
<dbReference type="PANTHER" id="PTHR11707:SF28">
    <property type="entry name" value="60 KDA LYSOPHOSPHOLIPASE"/>
    <property type="match status" value="1"/>
</dbReference>
<dbReference type="InterPro" id="IPR040919">
    <property type="entry name" value="Asparaginase_C"/>
</dbReference>
<evidence type="ECO:0000259" key="10">
    <source>
        <dbReference type="Pfam" id="PF00710"/>
    </source>
</evidence>
<dbReference type="FunFam" id="3.40.50.1170:FF:000001">
    <property type="entry name" value="L-asparaginase 2"/>
    <property type="match status" value="1"/>
</dbReference>
<evidence type="ECO:0000256" key="8">
    <source>
        <dbReference type="PROSITE-ProRule" id="PRU10100"/>
    </source>
</evidence>
<feature type="active site" description="O-isoaspartyl threonine intermediate" evidence="5">
    <location>
        <position position="14"/>
    </location>
</feature>
<feature type="domain" description="Asparaginase/glutaminase C-terminal" evidence="11">
    <location>
        <begin position="218"/>
        <end position="327"/>
    </location>
</feature>
<comment type="caution">
    <text evidence="12">The sequence shown here is derived from an EMBL/GenBank/DDBJ whole genome shotgun (WGS) entry which is preliminary data.</text>
</comment>
<dbReference type="InterPro" id="IPR020827">
    <property type="entry name" value="Asparaginase/glutaminase_AS1"/>
</dbReference>
<dbReference type="NCBIfam" id="TIGR00520">
    <property type="entry name" value="asnASE_II"/>
    <property type="match status" value="1"/>
</dbReference>
<dbReference type="InterPro" id="IPR036152">
    <property type="entry name" value="Asp/glu_Ase-like_sf"/>
</dbReference>
<feature type="binding site" evidence="6">
    <location>
        <begin position="94"/>
        <end position="95"/>
    </location>
    <ligand>
        <name>substrate</name>
    </ligand>
</feature>
<evidence type="ECO:0000256" key="7">
    <source>
        <dbReference type="PROSITE-ProRule" id="PRU10099"/>
    </source>
</evidence>
<protein>
    <recommendedName>
        <fullName evidence="2">asparaginase</fullName>
        <ecNumber evidence="2">3.5.1.1</ecNumber>
    </recommendedName>
</protein>
<evidence type="ECO:0000313" key="12">
    <source>
        <dbReference type="EMBL" id="TYZ31064.1"/>
    </source>
</evidence>
<name>A0A5D6WXR6_9FIRM</name>
<evidence type="ECO:0000259" key="11">
    <source>
        <dbReference type="Pfam" id="PF17763"/>
    </source>
</evidence>
<keyword evidence="13" id="KW-1185">Reference proteome</keyword>
<dbReference type="PROSITE" id="PS00144">
    <property type="entry name" value="ASN_GLN_ASE_1"/>
    <property type="match status" value="1"/>
</dbReference>
<dbReference type="Pfam" id="PF17763">
    <property type="entry name" value="Asparaginase_C"/>
    <property type="match status" value="1"/>
</dbReference>
<proteinExistence type="inferred from homology"/>
<dbReference type="SMART" id="SM00870">
    <property type="entry name" value="Asparaginase"/>
    <property type="match status" value="1"/>
</dbReference>
<accession>A0A5D6WXR6</accession>
<dbReference type="InterPro" id="IPR037152">
    <property type="entry name" value="L-asparaginase_N_sf"/>
</dbReference>
<keyword evidence="3" id="KW-0378">Hydrolase</keyword>
<dbReference type="InterPro" id="IPR027475">
    <property type="entry name" value="Asparaginase/glutaminase_AS2"/>
</dbReference>
<dbReference type="SUPFAM" id="SSF53774">
    <property type="entry name" value="Glutaminase/Asparaginase"/>
    <property type="match status" value="1"/>
</dbReference>
<dbReference type="Gene3D" id="3.40.50.1170">
    <property type="entry name" value="L-asparaginase, N-terminal domain"/>
    <property type="match status" value="1"/>
</dbReference>
<dbReference type="GO" id="GO:0006528">
    <property type="term" value="P:asparagine metabolic process"/>
    <property type="evidence" value="ECO:0007669"/>
    <property type="project" value="InterPro"/>
</dbReference>